<name>A0A383D7P2_9ZZZZ</name>
<evidence type="ECO:0000313" key="1">
    <source>
        <dbReference type="EMBL" id="SVE40556.1"/>
    </source>
</evidence>
<dbReference type="EMBL" id="UINC01215049">
    <property type="protein sequence ID" value="SVE40556.1"/>
    <property type="molecule type" value="Genomic_DNA"/>
</dbReference>
<dbReference type="AlphaFoldDB" id="A0A383D7P2"/>
<reference evidence="1" key="1">
    <citation type="submission" date="2018-05" db="EMBL/GenBank/DDBJ databases">
        <authorList>
            <person name="Lanie J.A."/>
            <person name="Ng W.-L."/>
            <person name="Kazmierczak K.M."/>
            <person name="Andrzejewski T.M."/>
            <person name="Davidsen T.M."/>
            <person name="Wayne K.J."/>
            <person name="Tettelin H."/>
            <person name="Glass J.I."/>
            <person name="Rusch D."/>
            <person name="Podicherti R."/>
            <person name="Tsui H.-C.T."/>
            <person name="Winkler M.E."/>
        </authorList>
    </citation>
    <scope>NUCLEOTIDE SEQUENCE</scope>
</reference>
<protein>
    <submittedName>
        <fullName evidence="1">Uncharacterized protein</fullName>
    </submittedName>
</protein>
<proteinExistence type="predicted"/>
<accession>A0A383D7P2</accession>
<dbReference type="SUPFAM" id="SSF52266">
    <property type="entry name" value="SGNH hydrolase"/>
    <property type="match status" value="1"/>
</dbReference>
<organism evidence="1">
    <name type="scientific">marine metagenome</name>
    <dbReference type="NCBI Taxonomy" id="408172"/>
    <lineage>
        <taxon>unclassified sequences</taxon>
        <taxon>metagenomes</taxon>
        <taxon>ecological metagenomes</taxon>
    </lineage>
</organism>
<sequence length="137" mass="15840">RNAFDRRLMNSGYACHDDLDRSDAIARSLVNDWSSADAVARRNGDRFIAILQPVSYLSRTRLDHLDLLRDEWKELAWQYHAIYPAIRRYAKASEFEFHDFSGVLDTEEYVYIDFCHLSPNGNQLVAQMLAPLISDNG</sequence>
<dbReference type="InterPro" id="IPR036514">
    <property type="entry name" value="SGNH_hydro_sf"/>
</dbReference>
<dbReference type="Gene3D" id="3.40.50.1110">
    <property type="entry name" value="SGNH hydrolase"/>
    <property type="match status" value="1"/>
</dbReference>
<gene>
    <name evidence="1" type="ORF">METZ01_LOCUS493410</name>
</gene>
<feature type="non-terminal residue" evidence="1">
    <location>
        <position position="1"/>
    </location>
</feature>